<feature type="chain" id="PRO_5010327087" evidence="3">
    <location>
        <begin position="19"/>
        <end position="438"/>
    </location>
</feature>
<dbReference type="AlphaFoldDB" id="A0A1R1X9T2"/>
<dbReference type="GO" id="GO:0016791">
    <property type="term" value="F:phosphatase activity"/>
    <property type="evidence" value="ECO:0007669"/>
    <property type="project" value="TreeGrafter"/>
</dbReference>
<dbReference type="Gene3D" id="3.40.50.1240">
    <property type="entry name" value="Phosphoglycerate mutase-like"/>
    <property type="match status" value="1"/>
</dbReference>
<dbReference type="InterPro" id="IPR050645">
    <property type="entry name" value="Histidine_acid_phosphatase"/>
</dbReference>
<dbReference type="EMBL" id="LSSM01006096">
    <property type="protein sequence ID" value="OMJ11391.1"/>
    <property type="molecule type" value="Genomic_DNA"/>
</dbReference>
<gene>
    <name evidence="4" type="ORF">AYI69_g9849</name>
</gene>
<reference evidence="5" key="1">
    <citation type="submission" date="2017-01" db="EMBL/GenBank/DDBJ databases">
        <authorList>
            <person name="Wang Y."/>
            <person name="White M."/>
            <person name="Kvist S."/>
            <person name="Moncalvo J.-M."/>
        </authorList>
    </citation>
    <scope>NUCLEOTIDE SEQUENCE [LARGE SCALE GENOMIC DNA]</scope>
    <source>
        <strain evidence="5">ID-206-W2</strain>
    </source>
</reference>
<keyword evidence="5" id="KW-1185">Reference proteome</keyword>
<comment type="caution">
    <text evidence="4">The sequence shown here is derived from an EMBL/GenBank/DDBJ whole genome shotgun (WGS) entry which is preliminary data.</text>
</comment>
<name>A0A1R1X9T2_9FUNG</name>
<dbReference type="PANTHER" id="PTHR11567:SF110">
    <property type="entry name" value="2-PHOSPHOXYLOSE PHOSPHATASE 1"/>
    <property type="match status" value="1"/>
</dbReference>
<dbReference type="OrthoDB" id="10257284at2759"/>
<evidence type="ECO:0000256" key="1">
    <source>
        <dbReference type="ARBA" id="ARBA00005375"/>
    </source>
</evidence>
<accession>A0A1R1X9T2</accession>
<evidence type="ECO:0000313" key="5">
    <source>
        <dbReference type="Proteomes" id="UP000187429"/>
    </source>
</evidence>
<evidence type="ECO:0000256" key="3">
    <source>
        <dbReference type="SAM" id="SignalP"/>
    </source>
</evidence>
<keyword evidence="3" id="KW-0732">Signal</keyword>
<organism evidence="4 5">
    <name type="scientific">Smittium culicis</name>
    <dbReference type="NCBI Taxonomy" id="133412"/>
    <lineage>
        <taxon>Eukaryota</taxon>
        <taxon>Fungi</taxon>
        <taxon>Fungi incertae sedis</taxon>
        <taxon>Zoopagomycota</taxon>
        <taxon>Kickxellomycotina</taxon>
        <taxon>Harpellomycetes</taxon>
        <taxon>Harpellales</taxon>
        <taxon>Legeriomycetaceae</taxon>
        <taxon>Smittium</taxon>
    </lineage>
</organism>
<dbReference type="PANTHER" id="PTHR11567">
    <property type="entry name" value="ACID PHOSPHATASE-RELATED"/>
    <property type="match status" value="1"/>
</dbReference>
<feature type="signal peptide" evidence="3">
    <location>
        <begin position="1"/>
        <end position="18"/>
    </location>
</feature>
<protein>
    <submittedName>
        <fullName evidence="4">Counting factor 60</fullName>
    </submittedName>
</protein>
<feature type="non-terminal residue" evidence="4">
    <location>
        <position position="438"/>
    </location>
</feature>
<evidence type="ECO:0000256" key="2">
    <source>
        <dbReference type="ARBA" id="ARBA00022801"/>
    </source>
</evidence>
<sequence>MKNVLVLSSISVIISVNGLSINNPNQISRRSSFTDSYNKVYNSLNQYSNVYNFCQGNFIDPETYTPLSNSELISVQALIRNGDHSPNIYLENDSKVFNFCNLSKYNSILRPVSSVMVNSTTDLITEGELIELSSKDTCEPGFVSEKGGLTSLELGKIVRSIYVDKLGFLDPTLKNPDQLKVRIDSIPRSPQTAKFFLSGLYPVSGNDTGVIIKSYYLPLDKENTIDNWASCSKAQYLSDLIQSSDEYQEYLKQNPENISLMNTLYSTNTSEVYFTKTRYIYLDNLQKRICHNLPYPCNSKGQCVTEEMYKAFNAGVNWEYFYQRTMTKNSAEYSKLLQGNFIADFKRDLEESVRNNKNRKKCLKKKAPRFYIYTALDSTINNVIFTLLGDFPNTFIPPFSANLFVEVWKNNSSGKMSVRVIYNNQILKVLGENGSAQP</sequence>
<dbReference type="InterPro" id="IPR029033">
    <property type="entry name" value="His_PPase_superfam"/>
</dbReference>
<comment type="similarity">
    <text evidence="1">Belongs to the histidine acid phosphatase family.</text>
</comment>
<dbReference type="Pfam" id="PF00328">
    <property type="entry name" value="His_Phos_2"/>
    <property type="match status" value="1"/>
</dbReference>
<dbReference type="Proteomes" id="UP000187429">
    <property type="component" value="Unassembled WGS sequence"/>
</dbReference>
<dbReference type="CDD" id="cd07061">
    <property type="entry name" value="HP_HAP_like"/>
    <property type="match status" value="1"/>
</dbReference>
<dbReference type="InterPro" id="IPR000560">
    <property type="entry name" value="His_Pase_clade-2"/>
</dbReference>
<proteinExistence type="inferred from homology"/>
<evidence type="ECO:0000313" key="4">
    <source>
        <dbReference type="EMBL" id="OMJ11391.1"/>
    </source>
</evidence>
<dbReference type="SUPFAM" id="SSF53254">
    <property type="entry name" value="Phosphoglycerate mutase-like"/>
    <property type="match status" value="1"/>
</dbReference>
<keyword evidence="2" id="KW-0378">Hydrolase</keyword>